<dbReference type="SUPFAM" id="SSF46689">
    <property type="entry name" value="Homeodomain-like"/>
    <property type="match status" value="1"/>
</dbReference>
<dbReference type="Pfam" id="PF00239">
    <property type="entry name" value="Resolvase"/>
    <property type="match status" value="1"/>
</dbReference>
<dbReference type="PATRIC" id="fig|1005043.3.peg.662"/>
<dbReference type="CDD" id="cd03768">
    <property type="entry name" value="SR_ResInv"/>
    <property type="match status" value="1"/>
</dbReference>
<feature type="non-terminal residue" evidence="3">
    <location>
        <position position="1"/>
    </location>
</feature>
<gene>
    <name evidence="3" type="ORF">Rin_00007140</name>
</gene>
<keyword evidence="4" id="KW-1185">Reference proteome</keyword>
<dbReference type="RefSeq" id="WP_006706405.1">
    <property type="nucleotide sequence ID" value="NZ_AGCA01000157.1"/>
</dbReference>
<evidence type="ECO:0000259" key="2">
    <source>
        <dbReference type="PROSITE" id="PS51736"/>
    </source>
</evidence>
<dbReference type="GO" id="GO:0000150">
    <property type="term" value="F:DNA strand exchange activity"/>
    <property type="evidence" value="ECO:0007669"/>
    <property type="project" value="InterPro"/>
</dbReference>
<comment type="caution">
    <text evidence="3">The sequence shown here is derived from an EMBL/GenBank/DDBJ whole genome shotgun (WGS) entry which is preliminary data.</text>
</comment>
<dbReference type="PANTHER" id="PTHR30461">
    <property type="entry name" value="DNA-INVERTASE FROM LAMBDOID PROPHAGE"/>
    <property type="match status" value="1"/>
</dbReference>
<dbReference type="Gene3D" id="1.10.10.60">
    <property type="entry name" value="Homeodomain-like"/>
    <property type="match status" value="1"/>
</dbReference>
<accession>G2GY63</accession>
<feature type="domain" description="Resolvase/invertase-type recombinase catalytic" evidence="2">
    <location>
        <begin position="1"/>
        <end position="82"/>
    </location>
</feature>
<protein>
    <submittedName>
        <fullName evidence="3">Site-specific recombinase protein</fullName>
    </submittedName>
</protein>
<dbReference type="SUPFAM" id="SSF53041">
    <property type="entry name" value="Resolvase-like"/>
    <property type="match status" value="1"/>
</dbReference>
<sequence length="234" mass="26798">REGDTLIITRLDSLARSVVHLAQLAKRFENEKIDLLVLDQNIDTRTSTGRLMFNMLASIAEFENDLRTERQAEGIAKARENGVKFGRPAKLTEAKKKDIYSKRLAGSTIGQLAKEFSLGEATIYRALNAIKQSDTPPEMKTTKVILWLQVENNSQFVRGKGKSSRDIERYCLSDYNAKKIDKEGWEYELTFQYTDDKDLEEQICDLCEEMAREAESHNGFIECHFTEVGSDRSW</sequence>
<proteinExistence type="inferred from homology"/>
<dbReference type="InterPro" id="IPR050639">
    <property type="entry name" value="SSR_resolvase"/>
</dbReference>
<name>G2GY63_9ENTR</name>
<reference evidence="3 4" key="1">
    <citation type="journal article" date="2012" name="Genome Res.">
        <title>Genomic basis of endosymbiont-conferred protection against an insect parasitoid.</title>
        <authorList>
            <person name="Hansen A.K."/>
            <person name="Vorburger C."/>
            <person name="Moran N.A."/>
        </authorList>
    </citation>
    <scope>NUCLEOTIDE SEQUENCE [LARGE SCALE GENOMIC DNA]</scope>
    <source>
        <strain evidence="4">R5.15</strain>
    </source>
</reference>
<dbReference type="CDD" id="cd00569">
    <property type="entry name" value="HTH_Hin_like"/>
    <property type="match status" value="1"/>
</dbReference>
<dbReference type="EMBL" id="AGCA01000157">
    <property type="protein sequence ID" value="EGY29315.1"/>
    <property type="molecule type" value="Genomic_DNA"/>
</dbReference>
<dbReference type="GO" id="GO:0003677">
    <property type="term" value="F:DNA binding"/>
    <property type="evidence" value="ECO:0007669"/>
    <property type="project" value="InterPro"/>
</dbReference>
<dbReference type="PROSITE" id="PS51736">
    <property type="entry name" value="RECOMBINASES_3"/>
    <property type="match status" value="1"/>
</dbReference>
<dbReference type="Proteomes" id="UP000004116">
    <property type="component" value="Unassembled WGS sequence"/>
</dbReference>
<organism evidence="3 4">
    <name type="scientific">Candidatus Regiella insecticola 5.15</name>
    <dbReference type="NCBI Taxonomy" id="1005043"/>
    <lineage>
        <taxon>Bacteria</taxon>
        <taxon>Pseudomonadati</taxon>
        <taxon>Pseudomonadota</taxon>
        <taxon>Gammaproteobacteria</taxon>
        <taxon>Enterobacterales</taxon>
        <taxon>Enterobacteriaceae</taxon>
        <taxon>aphid secondary symbionts</taxon>
        <taxon>Candidatus Regiella</taxon>
    </lineage>
</organism>
<comment type="similarity">
    <text evidence="1">Belongs to the site-specific recombinase resolvase family.</text>
</comment>
<dbReference type="InterPro" id="IPR006119">
    <property type="entry name" value="Resolv_N"/>
</dbReference>
<dbReference type="AlphaFoldDB" id="G2GY63"/>
<dbReference type="SMART" id="SM00857">
    <property type="entry name" value="Resolvase"/>
    <property type="match status" value="1"/>
</dbReference>
<dbReference type="Gene3D" id="3.40.50.1390">
    <property type="entry name" value="Resolvase, N-terminal catalytic domain"/>
    <property type="match status" value="1"/>
</dbReference>
<evidence type="ECO:0000256" key="1">
    <source>
        <dbReference type="ARBA" id="ARBA00009913"/>
    </source>
</evidence>
<evidence type="ECO:0000313" key="3">
    <source>
        <dbReference type="EMBL" id="EGY29315.1"/>
    </source>
</evidence>
<dbReference type="PANTHER" id="PTHR30461:SF26">
    <property type="entry name" value="RESOLVASE HOMOLOG YNEB"/>
    <property type="match status" value="1"/>
</dbReference>
<evidence type="ECO:0000313" key="4">
    <source>
        <dbReference type="Proteomes" id="UP000004116"/>
    </source>
</evidence>
<dbReference type="InterPro" id="IPR009057">
    <property type="entry name" value="Homeodomain-like_sf"/>
</dbReference>
<dbReference type="InterPro" id="IPR036162">
    <property type="entry name" value="Resolvase-like_N_sf"/>
</dbReference>